<evidence type="ECO:0000256" key="3">
    <source>
        <dbReference type="ARBA" id="ARBA00022801"/>
    </source>
</evidence>
<dbReference type="Pfam" id="PF01327">
    <property type="entry name" value="Pep_deformylase"/>
    <property type="match status" value="1"/>
</dbReference>
<sequence>MVWTSAYRDPFALPNPGTVTKDARLSRVQEDRTLAAMRHGSIPGARGRVRPLTLLGDPVLRAPCREVTAFGPELAALVEDLFATMYAARGVGLAANQVGEPLRVFVYDCPDDEDVRHVGHLVNPRLVTADGVVVRGPEGCLSLPGLEAGTERYDHAVVEGFTAAGEPVTVHGTGFFARCLQHECDHLAGRLYPDHLTGWRHRRLRRQASKAPWAHRP</sequence>
<dbReference type="EC" id="3.5.1.88" evidence="6"/>
<comment type="catalytic activity">
    <reaction evidence="6">
        <text>N-terminal N-formyl-L-methionyl-[peptide] + H2O = N-terminal L-methionyl-[peptide] + formate</text>
        <dbReference type="Rhea" id="RHEA:24420"/>
        <dbReference type="Rhea" id="RHEA-COMP:10639"/>
        <dbReference type="Rhea" id="RHEA-COMP:10640"/>
        <dbReference type="ChEBI" id="CHEBI:15377"/>
        <dbReference type="ChEBI" id="CHEBI:15740"/>
        <dbReference type="ChEBI" id="CHEBI:49298"/>
        <dbReference type="ChEBI" id="CHEBI:64731"/>
        <dbReference type="EC" id="3.5.1.88"/>
    </reaction>
</comment>
<proteinExistence type="inferred from homology"/>
<comment type="similarity">
    <text evidence="1 6">Belongs to the polypeptide deformylase family.</text>
</comment>
<dbReference type="InterPro" id="IPR036821">
    <property type="entry name" value="Peptide_deformylase_sf"/>
</dbReference>
<feature type="binding site" evidence="6">
    <location>
        <position position="186"/>
    </location>
    <ligand>
        <name>Fe cation</name>
        <dbReference type="ChEBI" id="CHEBI:24875"/>
    </ligand>
</feature>
<comment type="caution">
    <text evidence="7">The sequence shown here is derived from an EMBL/GenBank/DDBJ whole genome shotgun (WGS) entry which is preliminary data.</text>
</comment>
<feature type="active site" evidence="6">
    <location>
        <position position="183"/>
    </location>
</feature>
<organism evidence="7 8">
    <name type="scientific">Streptomyces naganishii JCM 4654</name>
    <dbReference type="NCBI Taxonomy" id="1306179"/>
    <lineage>
        <taxon>Bacteria</taxon>
        <taxon>Bacillati</taxon>
        <taxon>Actinomycetota</taxon>
        <taxon>Actinomycetes</taxon>
        <taxon>Kitasatosporales</taxon>
        <taxon>Streptomycetaceae</taxon>
        <taxon>Streptomyces</taxon>
    </lineage>
</organism>
<evidence type="ECO:0000256" key="6">
    <source>
        <dbReference type="HAMAP-Rule" id="MF_00163"/>
    </source>
</evidence>
<dbReference type="EMBL" id="BMVF01000003">
    <property type="protein sequence ID" value="GHD86454.1"/>
    <property type="molecule type" value="Genomic_DNA"/>
</dbReference>
<evidence type="ECO:0000256" key="1">
    <source>
        <dbReference type="ARBA" id="ARBA00010759"/>
    </source>
</evidence>
<dbReference type="Proteomes" id="UP000608955">
    <property type="component" value="Unassembled WGS sequence"/>
</dbReference>
<feature type="binding site" evidence="6">
    <location>
        <position position="182"/>
    </location>
    <ligand>
        <name>Fe cation</name>
        <dbReference type="ChEBI" id="CHEBI:24875"/>
    </ligand>
</feature>
<keyword evidence="5 6" id="KW-0408">Iron</keyword>
<dbReference type="GO" id="GO:0006412">
    <property type="term" value="P:translation"/>
    <property type="evidence" value="ECO:0007669"/>
    <property type="project" value="UniProtKB-UniRule"/>
</dbReference>
<gene>
    <name evidence="7" type="primary">def2</name>
    <name evidence="6" type="synonym">def</name>
    <name evidence="7" type="ORF">GCM10010508_14610</name>
</gene>
<evidence type="ECO:0000256" key="2">
    <source>
        <dbReference type="ARBA" id="ARBA00022723"/>
    </source>
</evidence>
<evidence type="ECO:0000313" key="7">
    <source>
        <dbReference type="EMBL" id="GHD86454.1"/>
    </source>
</evidence>
<reference evidence="7" key="1">
    <citation type="journal article" date="2014" name="Int. J. Syst. Evol. Microbiol.">
        <title>Complete genome sequence of Corynebacterium casei LMG S-19264T (=DSM 44701T), isolated from a smear-ripened cheese.</title>
        <authorList>
            <consortium name="US DOE Joint Genome Institute (JGI-PGF)"/>
            <person name="Walter F."/>
            <person name="Albersmeier A."/>
            <person name="Kalinowski J."/>
            <person name="Ruckert C."/>
        </authorList>
    </citation>
    <scope>NUCLEOTIDE SEQUENCE</scope>
    <source>
        <strain evidence="7">JCM 4654</strain>
    </source>
</reference>
<dbReference type="Gene3D" id="3.90.45.10">
    <property type="entry name" value="Peptide deformylase"/>
    <property type="match status" value="1"/>
</dbReference>
<dbReference type="NCBIfam" id="TIGR00079">
    <property type="entry name" value="pept_deformyl"/>
    <property type="match status" value="1"/>
</dbReference>
<evidence type="ECO:0000313" key="8">
    <source>
        <dbReference type="Proteomes" id="UP000608955"/>
    </source>
</evidence>
<protein>
    <recommendedName>
        <fullName evidence="6">Peptide deformylase</fullName>
        <shortName evidence="6">PDF</shortName>
        <ecNumber evidence="6">3.5.1.88</ecNumber>
    </recommendedName>
    <alternativeName>
        <fullName evidence="6">Polypeptide deformylase</fullName>
    </alternativeName>
</protein>
<dbReference type="NCBIfam" id="NF001159">
    <property type="entry name" value="PRK00150.1-3"/>
    <property type="match status" value="1"/>
</dbReference>
<dbReference type="HAMAP" id="MF_00163">
    <property type="entry name" value="Pep_deformylase"/>
    <property type="match status" value="1"/>
</dbReference>
<evidence type="ECO:0000256" key="4">
    <source>
        <dbReference type="ARBA" id="ARBA00022917"/>
    </source>
</evidence>
<dbReference type="CDD" id="cd00487">
    <property type="entry name" value="Pep_deformylase"/>
    <property type="match status" value="1"/>
</dbReference>
<dbReference type="InterPro" id="IPR023635">
    <property type="entry name" value="Peptide_deformylase"/>
</dbReference>
<dbReference type="GO" id="GO:0042586">
    <property type="term" value="F:peptide deformylase activity"/>
    <property type="evidence" value="ECO:0007669"/>
    <property type="project" value="UniProtKB-UniRule"/>
</dbReference>
<dbReference type="FunFam" id="3.90.45.10:FF:000004">
    <property type="entry name" value="Peptide deformylase"/>
    <property type="match status" value="1"/>
</dbReference>
<dbReference type="PANTHER" id="PTHR10458">
    <property type="entry name" value="PEPTIDE DEFORMYLASE"/>
    <property type="match status" value="1"/>
</dbReference>
<dbReference type="PRINTS" id="PR01576">
    <property type="entry name" value="PDEFORMYLASE"/>
</dbReference>
<feature type="binding site" evidence="6">
    <location>
        <position position="140"/>
    </location>
    <ligand>
        <name>Fe cation</name>
        <dbReference type="ChEBI" id="CHEBI:24875"/>
    </ligand>
</feature>
<accession>A0A918Y1P3</accession>
<evidence type="ECO:0000256" key="5">
    <source>
        <dbReference type="ARBA" id="ARBA00023004"/>
    </source>
</evidence>
<keyword evidence="2 6" id="KW-0479">Metal-binding</keyword>
<dbReference type="GO" id="GO:0046872">
    <property type="term" value="F:metal ion binding"/>
    <property type="evidence" value="ECO:0007669"/>
    <property type="project" value="UniProtKB-KW"/>
</dbReference>
<dbReference type="PANTHER" id="PTHR10458:SF2">
    <property type="entry name" value="PEPTIDE DEFORMYLASE, MITOCHONDRIAL"/>
    <property type="match status" value="1"/>
</dbReference>
<dbReference type="AlphaFoldDB" id="A0A918Y1P3"/>
<keyword evidence="4 6" id="KW-0648">Protein biosynthesis</keyword>
<name>A0A918Y1P3_9ACTN</name>
<comment type="function">
    <text evidence="6">Removes the formyl group from the N-terminal Met of newly synthesized proteins. Requires at least a dipeptide for an efficient rate of reaction. N-terminal L-methionine is a prerequisite for activity but the enzyme has broad specificity at other positions.</text>
</comment>
<keyword evidence="8" id="KW-1185">Reference proteome</keyword>
<reference evidence="7" key="2">
    <citation type="submission" date="2020-09" db="EMBL/GenBank/DDBJ databases">
        <authorList>
            <person name="Sun Q."/>
            <person name="Ohkuma M."/>
        </authorList>
    </citation>
    <scope>NUCLEOTIDE SEQUENCE</scope>
    <source>
        <strain evidence="7">JCM 4654</strain>
    </source>
</reference>
<comment type="cofactor">
    <cofactor evidence="6">
        <name>Fe(2+)</name>
        <dbReference type="ChEBI" id="CHEBI:29033"/>
    </cofactor>
    <text evidence="6">Binds 1 Fe(2+) ion.</text>
</comment>
<keyword evidence="3 6" id="KW-0378">Hydrolase</keyword>
<dbReference type="SUPFAM" id="SSF56420">
    <property type="entry name" value="Peptide deformylase"/>
    <property type="match status" value="1"/>
</dbReference>